<keyword evidence="3" id="KW-1185">Reference proteome</keyword>
<evidence type="ECO:0000313" key="2">
    <source>
        <dbReference type="EMBL" id="KAL1117129.1"/>
    </source>
</evidence>
<evidence type="ECO:0000313" key="3">
    <source>
        <dbReference type="Proteomes" id="UP001558652"/>
    </source>
</evidence>
<evidence type="ECO:0000256" key="1">
    <source>
        <dbReference type="SAM" id="MobiDB-lite"/>
    </source>
</evidence>
<accession>A0ABD0Y0X1</accession>
<feature type="compositionally biased region" description="Basic residues" evidence="1">
    <location>
        <begin position="89"/>
        <end position="98"/>
    </location>
</feature>
<gene>
    <name evidence="2" type="ORF">AAG570_004457</name>
</gene>
<proteinExistence type="predicted"/>
<feature type="region of interest" description="Disordered" evidence="1">
    <location>
        <begin position="1"/>
        <end position="21"/>
    </location>
</feature>
<dbReference type="AlphaFoldDB" id="A0ABD0Y0X1"/>
<reference evidence="2 3" key="1">
    <citation type="submission" date="2024-07" db="EMBL/GenBank/DDBJ databases">
        <title>Chromosome-level genome assembly of the water stick insect Ranatra chinensis (Heteroptera: Nepidae).</title>
        <authorList>
            <person name="Liu X."/>
        </authorList>
    </citation>
    <scope>NUCLEOTIDE SEQUENCE [LARGE SCALE GENOMIC DNA]</scope>
    <source>
        <strain evidence="2">Cailab_2021Rc</strain>
        <tissue evidence="2">Muscle</tissue>
    </source>
</reference>
<dbReference type="Proteomes" id="UP001558652">
    <property type="component" value="Unassembled WGS sequence"/>
</dbReference>
<sequence length="171" mass="19013">MASKSRNMFSKNKKQERTEIDPPTLSVMRWLTTNDGEEGGLLLEEGLEGAVEFDGRSGRVHLFFQEVASSGHLFADGGRLPGFKDTHKQQHSRTRRPYNSRVSEAAGRGGHVSGRRMVSHWKPTGGSVSNLSNAASHWLPSHPPHWIPPLLRFHQGGYLPPEGHHTLLAPR</sequence>
<name>A0ABD0Y0X1_9HEMI</name>
<comment type="caution">
    <text evidence="2">The sequence shown here is derived from an EMBL/GenBank/DDBJ whole genome shotgun (WGS) entry which is preliminary data.</text>
</comment>
<protein>
    <submittedName>
        <fullName evidence="2">Uncharacterized protein</fullName>
    </submittedName>
</protein>
<feature type="compositionally biased region" description="Polar residues" evidence="1">
    <location>
        <begin position="1"/>
        <end position="10"/>
    </location>
</feature>
<organism evidence="2 3">
    <name type="scientific">Ranatra chinensis</name>
    <dbReference type="NCBI Taxonomy" id="642074"/>
    <lineage>
        <taxon>Eukaryota</taxon>
        <taxon>Metazoa</taxon>
        <taxon>Ecdysozoa</taxon>
        <taxon>Arthropoda</taxon>
        <taxon>Hexapoda</taxon>
        <taxon>Insecta</taxon>
        <taxon>Pterygota</taxon>
        <taxon>Neoptera</taxon>
        <taxon>Paraneoptera</taxon>
        <taxon>Hemiptera</taxon>
        <taxon>Heteroptera</taxon>
        <taxon>Panheteroptera</taxon>
        <taxon>Nepomorpha</taxon>
        <taxon>Nepidae</taxon>
        <taxon>Ranatrinae</taxon>
        <taxon>Ranatra</taxon>
    </lineage>
</organism>
<feature type="region of interest" description="Disordered" evidence="1">
    <location>
        <begin position="81"/>
        <end position="117"/>
    </location>
</feature>
<dbReference type="EMBL" id="JBFDAA010000016">
    <property type="protein sequence ID" value="KAL1117129.1"/>
    <property type="molecule type" value="Genomic_DNA"/>
</dbReference>